<dbReference type="EMBL" id="VIEB01000277">
    <property type="protein sequence ID" value="TQD97236.1"/>
    <property type="molecule type" value="Genomic_DNA"/>
</dbReference>
<proteinExistence type="predicted"/>
<protein>
    <submittedName>
        <fullName evidence="1">Uncharacterized protein</fullName>
    </submittedName>
</protein>
<gene>
    <name evidence="1" type="ORF">C1H46_017167</name>
</gene>
<organism evidence="1 2">
    <name type="scientific">Malus baccata</name>
    <name type="common">Siberian crab apple</name>
    <name type="synonym">Pyrus baccata</name>
    <dbReference type="NCBI Taxonomy" id="106549"/>
    <lineage>
        <taxon>Eukaryota</taxon>
        <taxon>Viridiplantae</taxon>
        <taxon>Streptophyta</taxon>
        <taxon>Embryophyta</taxon>
        <taxon>Tracheophyta</taxon>
        <taxon>Spermatophyta</taxon>
        <taxon>Magnoliopsida</taxon>
        <taxon>eudicotyledons</taxon>
        <taxon>Gunneridae</taxon>
        <taxon>Pentapetalae</taxon>
        <taxon>rosids</taxon>
        <taxon>fabids</taxon>
        <taxon>Rosales</taxon>
        <taxon>Rosaceae</taxon>
        <taxon>Amygdaloideae</taxon>
        <taxon>Maleae</taxon>
        <taxon>Malus</taxon>
    </lineage>
</organism>
<evidence type="ECO:0000313" key="2">
    <source>
        <dbReference type="Proteomes" id="UP000315295"/>
    </source>
</evidence>
<accession>A0A540MER9</accession>
<name>A0A540MER9_MALBA</name>
<evidence type="ECO:0000313" key="1">
    <source>
        <dbReference type="EMBL" id="TQD97236.1"/>
    </source>
</evidence>
<comment type="caution">
    <text evidence="1">The sequence shown here is derived from an EMBL/GenBank/DDBJ whole genome shotgun (WGS) entry which is preliminary data.</text>
</comment>
<dbReference type="AlphaFoldDB" id="A0A540MER9"/>
<dbReference type="Proteomes" id="UP000315295">
    <property type="component" value="Unassembled WGS sequence"/>
</dbReference>
<keyword evidence="2" id="KW-1185">Reference proteome</keyword>
<sequence>MEADFVACFEGSKQAIWLKNFIIQEMVKEEAIEVQHLNTNLMVADPLTKALPIGVFKAYVTRMGVLESFDQLE</sequence>
<reference evidence="1 2" key="1">
    <citation type="journal article" date="2019" name="G3 (Bethesda)">
        <title>Sequencing of a Wild Apple (Malus baccata) Genome Unravels the Differences Between Cultivated and Wild Apple Species Regarding Disease Resistance and Cold Tolerance.</title>
        <authorList>
            <person name="Chen X."/>
        </authorList>
    </citation>
    <scope>NUCLEOTIDE SEQUENCE [LARGE SCALE GENOMIC DNA]</scope>
    <source>
        <strain evidence="2">cv. Shandingzi</strain>
        <tissue evidence="1">Leaves</tissue>
    </source>
</reference>